<organism evidence="1">
    <name type="scientific">Odontella aurita</name>
    <dbReference type="NCBI Taxonomy" id="265563"/>
    <lineage>
        <taxon>Eukaryota</taxon>
        <taxon>Sar</taxon>
        <taxon>Stramenopiles</taxon>
        <taxon>Ochrophyta</taxon>
        <taxon>Bacillariophyta</taxon>
        <taxon>Mediophyceae</taxon>
        <taxon>Biddulphiophycidae</taxon>
        <taxon>Eupodiscales</taxon>
        <taxon>Odontellaceae</taxon>
        <taxon>Odontella</taxon>
    </lineage>
</organism>
<sequence length="284" mass="31099">MKLPLYVLMATVATEQIFVSAHARWKCPVPRSEDTGIKSGPCGDETNNFDFGDIIEVKPGPLRVTFEESVHHTGAPFRISLSGDGSDDDESCVLLDHIPHNDDAHPRPRLYEPSTYTAYAVTIDIPDVYCERCSLHLANPMTDKIGDRGGPDGIGCTDPDGTCFSVYHSCTRPIRVTGSVPRSEYQCPPVGGSLSDWPKEWTGDDGRAVDASVPGTYRRESAAWDFTLTDAPMRYRQDDDGMCGAADESIESLMDEVTSGADTFTVTELHALSCVVTLFYSCWV</sequence>
<gene>
    <name evidence="1" type="ORF">OAUR00152_LOCUS26650</name>
</gene>
<evidence type="ECO:0008006" key="2">
    <source>
        <dbReference type="Google" id="ProtNLM"/>
    </source>
</evidence>
<dbReference type="AlphaFoldDB" id="A0A7S4JE32"/>
<accession>A0A7S4JE32</accession>
<dbReference type="EMBL" id="HBKQ01038548">
    <property type="protein sequence ID" value="CAE2260736.1"/>
    <property type="molecule type" value="Transcribed_RNA"/>
</dbReference>
<evidence type="ECO:0000313" key="1">
    <source>
        <dbReference type="EMBL" id="CAE2260736.1"/>
    </source>
</evidence>
<proteinExistence type="predicted"/>
<protein>
    <recommendedName>
        <fullName evidence="2">Chitin-binding type-4 domain-containing protein</fullName>
    </recommendedName>
</protein>
<name>A0A7S4JE32_9STRA</name>
<reference evidence="1" key="1">
    <citation type="submission" date="2021-01" db="EMBL/GenBank/DDBJ databases">
        <authorList>
            <person name="Corre E."/>
            <person name="Pelletier E."/>
            <person name="Niang G."/>
            <person name="Scheremetjew M."/>
            <person name="Finn R."/>
            <person name="Kale V."/>
            <person name="Holt S."/>
            <person name="Cochrane G."/>
            <person name="Meng A."/>
            <person name="Brown T."/>
            <person name="Cohen L."/>
        </authorList>
    </citation>
    <scope>NUCLEOTIDE SEQUENCE</scope>
    <source>
        <strain evidence="1">Isolate 1302-5</strain>
    </source>
</reference>